<name>A0ABQ7BMS6_BRACR</name>
<protein>
    <submittedName>
        <fullName evidence="8">Uncharacterized protein</fullName>
    </submittedName>
</protein>
<dbReference type="Gene3D" id="1.20.190.50">
    <property type="match status" value="1"/>
</dbReference>
<keyword evidence="2" id="KW-0813">Transport</keyword>
<evidence type="ECO:0000256" key="1">
    <source>
        <dbReference type="ARBA" id="ARBA00004567"/>
    </source>
</evidence>
<dbReference type="PANTHER" id="PTHR13003">
    <property type="entry name" value="NUP107-RELATED"/>
    <property type="match status" value="1"/>
</dbReference>
<dbReference type="InterPro" id="IPR007252">
    <property type="entry name" value="Nup84/Nup107"/>
</dbReference>
<accession>A0ABQ7BMS6</accession>
<comment type="caution">
    <text evidence="8">The sequence shown here is derived from an EMBL/GenBank/DDBJ whole genome shotgun (WGS) entry which is preliminary data.</text>
</comment>
<keyword evidence="4" id="KW-0653">Protein transport</keyword>
<evidence type="ECO:0000256" key="5">
    <source>
        <dbReference type="ARBA" id="ARBA00023010"/>
    </source>
</evidence>
<evidence type="ECO:0000256" key="3">
    <source>
        <dbReference type="ARBA" id="ARBA00022816"/>
    </source>
</evidence>
<comment type="subcellular location">
    <subcellularLocation>
        <location evidence="1">Nucleus</location>
        <location evidence="1">Nuclear pore complex</location>
    </subcellularLocation>
</comment>
<evidence type="ECO:0000256" key="6">
    <source>
        <dbReference type="ARBA" id="ARBA00023132"/>
    </source>
</evidence>
<evidence type="ECO:0000256" key="2">
    <source>
        <dbReference type="ARBA" id="ARBA00022448"/>
    </source>
</evidence>
<sequence length="211" mass="23175">MFLELHATAMLCLPSGECLRPDATVCAALMSALYASVTEEVVLDRQLMVNVSISSRDSYCIEVVLRCLATEGDGLGPHNANDGGILSSVAAAAFKGELTRFQAGVTMDISRLDAWYSSKEGSLETPATYIVRGLCRRCCLPELVLRSMQVSVCLMESGNPPEEHDELIELVASDENGFLSLFSQQQLQEFMLFEREYCLSQLELQEELSSS</sequence>
<keyword evidence="6" id="KW-0906">Nuclear pore complex</keyword>
<keyword evidence="9" id="KW-1185">Reference proteome</keyword>
<keyword evidence="3" id="KW-0509">mRNA transport</keyword>
<evidence type="ECO:0000256" key="4">
    <source>
        <dbReference type="ARBA" id="ARBA00022927"/>
    </source>
</evidence>
<organism evidence="8 9">
    <name type="scientific">Brassica cretica</name>
    <name type="common">Mustard</name>
    <dbReference type="NCBI Taxonomy" id="69181"/>
    <lineage>
        <taxon>Eukaryota</taxon>
        <taxon>Viridiplantae</taxon>
        <taxon>Streptophyta</taxon>
        <taxon>Embryophyta</taxon>
        <taxon>Tracheophyta</taxon>
        <taxon>Spermatophyta</taxon>
        <taxon>Magnoliopsida</taxon>
        <taxon>eudicotyledons</taxon>
        <taxon>Gunneridae</taxon>
        <taxon>Pentapetalae</taxon>
        <taxon>rosids</taxon>
        <taxon>malvids</taxon>
        <taxon>Brassicales</taxon>
        <taxon>Brassicaceae</taxon>
        <taxon>Brassiceae</taxon>
        <taxon>Brassica</taxon>
    </lineage>
</organism>
<evidence type="ECO:0000313" key="8">
    <source>
        <dbReference type="EMBL" id="KAF3533603.1"/>
    </source>
</evidence>
<reference evidence="8 9" key="1">
    <citation type="journal article" date="2020" name="BMC Genomics">
        <title>Intraspecific diversification of the crop wild relative Brassica cretica Lam. using demographic model selection.</title>
        <authorList>
            <person name="Kioukis A."/>
            <person name="Michalopoulou V.A."/>
            <person name="Briers L."/>
            <person name="Pirintsos S."/>
            <person name="Studholme D.J."/>
            <person name="Pavlidis P."/>
            <person name="Sarris P.F."/>
        </authorList>
    </citation>
    <scope>NUCLEOTIDE SEQUENCE [LARGE SCALE GENOMIC DNA]</scope>
    <source>
        <strain evidence="9">cv. PFS-1207/04</strain>
    </source>
</reference>
<gene>
    <name evidence="8" type="ORF">DY000_02043139</name>
</gene>
<dbReference type="Proteomes" id="UP000266723">
    <property type="component" value="Unassembled WGS sequence"/>
</dbReference>
<keyword evidence="5" id="KW-0811">Translocation</keyword>
<evidence type="ECO:0000256" key="7">
    <source>
        <dbReference type="ARBA" id="ARBA00023242"/>
    </source>
</evidence>
<keyword evidence="7" id="KW-0539">Nucleus</keyword>
<evidence type="ECO:0000313" key="9">
    <source>
        <dbReference type="Proteomes" id="UP000266723"/>
    </source>
</evidence>
<dbReference type="PANTHER" id="PTHR13003:SF2">
    <property type="entry name" value="NUCLEAR PORE COMPLEX PROTEIN NUP107"/>
    <property type="match status" value="1"/>
</dbReference>
<dbReference type="EMBL" id="QGKV02001507">
    <property type="protein sequence ID" value="KAF3533603.1"/>
    <property type="molecule type" value="Genomic_DNA"/>
</dbReference>
<proteinExistence type="predicted"/>